<dbReference type="STRING" id="4795.A0A225VHT0"/>
<reference evidence="2" key="1">
    <citation type="submission" date="2017-03" db="EMBL/GenBank/DDBJ databases">
        <title>Phytopthora megakarya and P. palmivora, two closely related causual agents of cacao black pod achieved similar genome size and gene model numbers by different mechanisms.</title>
        <authorList>
            <person name="Ali S."/>
            <person name="Shao J."/>
            <person name="Larry D.J."/>
            <person name="Kronmiller B."/>
            <person name="Shen D."/>
            <person name="Strem M.D."/>
            <person name="Melnick R.L."/>
            <person name="Guiltinan M.J."/>
            <person name="Tyler B.M."/>
            <person name="Meinhardt L.W."/>
            <person name="Bailey B.A."/>
        </authorList>
    </citation>
    <scope>NUCLEOTIDE SEQUENCE [LARGE SCALE GENOMIC DNA]</scope>
    <source>
        <strain evidence="2">zdho120</strain>
    </source>
</reference>
<dbReference type="Proteomes" id="UP000198211">
    <property type="component" value="Unassembled WGS sequence"/>
</dbReference>
<name>A0A225VHT0_9STRA</name>
<dbReference type="AlphaFoldDB" id="A0A225VHT0"/>
<gene>
    <name evidence="1" type="ORF">PHMEG_00023130</name>
</gene>
<dbReference type="EMBL" id="NBNE01004722">
    <property type="protein sequence ID" value="OWZ04892.1"/>
    <property type="molecule type" value="Genomic_DNA"/>
</dbReference>
<organism evidence="1 2">
    <name type="scientific">Phytophthora megakarya</name>
    <dbReference type="NCBI Taxonomy" id="4795"/>
    <lineage>
        <taxon>Eukaryota</taxon>
        <taxon>Sar</taxon>
        <taxon>Stramenopiles</taxon>
        <taxon>Oomycota</taxon>
        <taxon>Peronosporomycetes</taxon>
        <taxon>Peronosporales</taxon>
        <taxon>Peronosporaceae</taxon>
        <taxon>Phytophthora</taxon>
    </lineage>
</organism>
<proteinExistence type="predicted"/>
<comment type="caution">
    <text evidence="1">The sequence shown here is derived from an EMBL/GenBank/DDBJ whole genome shotgun (WGS) entry which is preliminary data.</text>
</comment>
<accession>A0A225VHT0</accession>
<dbReference type="OrthoDB" id="103359at2759"/>
<evidence type="ECO:0000313" key="1">
    <source>
        <dbReference type="EMBL" id="OWZ04892.1"/>
    </source>
</evidence>
<keyword evidence="2" id="KW-1185">Reference proteome</keyword>
<evidence type="ECO:0008006" key="3">
    <source>
        <dbReference type="Google" id="ProtNLM"/>
    </source>
</evidence>
<protein>
    <recommendedName>
        <fullName evidence="3">Bzip transcription factor</fullName>
    </recommendedName>
</protein>
<feature type="non-terminal residue" evidence="1">
    <location>
        <position position="245"/>
    </location>
</feature>
<evidence type="ECO:0000313" key="2">
    <source>
        <dbReference type="Proteomes" id="UP000198211"/>
    </source>
</evidence>
<sequence>MQPAPLFQKVKTNKDGRPRKQRKGWGRFHSVLRERSADFNLTLDVQNLRQEVQNLTNLRDVLCSQSIVQRDSLEGSLSRLVNEYFQVFRKGVVVQEPGRKRLVDNRDQSAFMHSMMDEQVDMGNGLYGPDVWLEQIAMYSQFLRFICMSAKVHSIVTTDDSVLISVRGSLVFEVLRNTIMMIFPHILGHEWLVAQLVGRQVEAPARSTFHFNAEGKCFKYDVDMDFVGAFTSIIKDPHLVDVLLG</sequence>